<evidence type="ECO:0000313" key="7">
    <source>
        <dbReference type="Proteomes" id="UP000186817"/>
    </source>
</evidence>
<dbReference type="AlphaFoldDB" id="A0A1Q9CCI4"/>
<dbReference type="OrthoDB" id="446010at2759"/>
<evidence type="ECO:0000259" key="5">
    <source>
        <dbReference type="Pfam" id="PF20811"/>
    </source>
</evidence>
<dbReference type="EMBL" id="LSRX01001361">
    <property type="protein sequence ID" value="OLP80654.1"/>
    <property type="molecule type" value="Genomic_DNA"/>
</dbReference>
<evidence type="ECO:0000313" key="6">
    <source>
        <dbReference type="EMBL" id="OLP80654.1"/>
    </source>
</evidence>
<dbReference type="EC" id="3.2.1.143" evidence="2"/>
<feature type="domain" description="PARG catalytic Macro" evidence="4">
    <location>
        <begin position="707"/>
        <end position="757"/>
    </location>
</feature>
<sequence>MDLSGPSRGAAGLDFRKSSQQAVELKDGVLCFEALKSPPLVGLDAMFTIYQRDEELRSFFPHTLPFIVEKAGELPKYFPSTPSLKRLEQNCPVAPEVALEALRPETGGHLALVALREIHRQHLMKSWGSYSWANFHYSERDARDGSRKAINMIKRVGRAVLKKAKTNPLQTYPAPHFRYFTTHRALSHIVGNFDVLYVDEFTCFDFRVVIAVAFNHGVSKIVLVGDPKQNVIRPEYGWYADGHILSRETEANVPLLEMPGALFKICFRCPGGDVMRLNALGYQVIPYWKTPSGTKVITGDPGDTWDGTLPGGDDCLRIAFTHEDAERFCMNRKHTVASMQGGTTEHVALFFTAGAFALAKSVFNQNHVALSRHTKTLTVIGDGSSDFHKWASMLKLTETFAIVVDTCIEAPQGPVAVPVPDPDFLKFNPDLAPFGIQGNFAARLDALRDPTTRDDAPAQPDEDKLARAIVRQFSERHFKDTLNTSAFSENNLTLIRANITRAAIQKGYALRLEAADTDRRTRDQRVVTFYDGLSDGPMVATRAMSQHFVRNCKPHAVFDLEKPTDVFLAEVEELLQNTPGSEDIFTDQEEFDANQNVWTRKVERLFWEHLRIPVEILEGHGEEYQALDRGLVLSLMAQMFLCLLDAPDRAMPACSFEQLLCPRRPFPQEVAKLRMFVHYFERCRLEPPKGELRIWRQVRTEKASTAAWKASKKPLLPMQVADRGVGLEDEMGRGCLHADFANMYLGGGVLVGGCVQEVEKLGLLPPRPDELGACETGSCQPSGRRPADVYLPAWGIRGPAAFDLAVTSGLKSGSVALSALHAGKVAAGYEDRKRSFQDTETLCRGQGLQFVPLVAEGIGGGWGPTAVKTWRELGGLYATRLGLTASEGTEQLLQALSVTLQRENARAVLRRLPEAGEEGRGFAASLAGAFFLSFARLCWEAALPHPWPGLSFFRPTVLGGGFAASLAGAFFLSPDCAGRRLCRILGRGFLSFARLCWEEIRFAICPELCAAMVICPYMLDHEEQFSAYSGYGRSLAYAGDFRDPTPKDEDGTVLVAITAMDALDFRGQEVSLSQQLRDQLLLRELELQNLEQVIRGHGDGSQDDEDDWSVVSDIDMLLYFPYDVPLGPALSELADTLTRQGATVGSLFTALTSEPTARRSQDLFEHLRERLAMHGG</sequence>
<evidence type="ECO:0000256" key="3">
    <source>
        <dbReference type="ARBA" id="ARBA00022801"/>
    </source>
</evidence>
<comment type="caution">
    <text evidence="6">The sequence shown here is derived from an EMBL/GenBank/DDBJ whole genome shotgun (WGS) entry which is preliminary data.</text>
</comment>
<dbReference type="SUPFAM" id="SSF52540">
    <property type="entry name" value="P-loop containing nucleoside triphosphate hydrolases"/>
    <property type="match status" value="1"/>
</dbReference>
<feature type="domain" description="PARG catalytic Macro" evidence="4">
    <location>
        <begin position="985"/>
        <end position="1085"/>
    </location>
</feature>
<evidence type="ECO:0000256" key="1">
    <source>
        <dbReference type="ARBA" id="ARBA00009545"/>
    </source>
</evidence>
<dbReference type="InterPro" id="IPR007724">
    <property type="entry name" value="Poly_GlycHdrlase"/>
</dbReference>
<dbReference type="InterPro" id="IPR027417">
    <property type="entry name" value="P-loop_NTPase"/>
</dbReference>
<protein>
    <recommendedName>
        <fullName evidence="2">poly(ADP-ribose) glycohydrolase</fullName>
        <ecNumber evidence="2">3.2.1.143</ecNumber>
    </recommendedName>
</protein>
<dbReference type="InterPro" id="IPR048362">
    <property type="entry name" value="PARG_helical"/>
</dbReference>
<dbReference type="Gene3D" id="3.40.50.300">
    <property type="entry name" value="P-loop containing nucleotide triphosphate hydrolases"/>
    <property type="match status" value="2"/>
</dbReference>
<keyword evidence="3 6" id="KW-0378">Hydrolase</keyword>
<dbReference type="GO" id="GO:0009225">
    <property type="term" value="P:nucleotide-sugar metabolic process"/>
    <property type="evidence" value="ECO:0007669"/>
    <property type="project" value="TreeGrafter"/>
</dbReference>
<accession>A0A1Q9CCI4</accession>
<keyword evidence="7" id="KW-1185">Reference proteome</keyword>
<dbReference type="PANTHER" id="PTHR12837">
    <property type="entry name" value="POLY ADP-RIBOSE GLYCOHYDROLASE"/>
    <property type="match status" value="1"/>
</dbReference>
<dbReference type="PANTHER" id="PTHR12837:SF0">
    <property type="entry name" value="POLY(ADP-RIBOSE) GLYCOHYDROLASE"/>
    <property type="match status" value="1"/>
</dbReference>
<organism evidence="6 7">
    <name type="scientific">Symbiodinium microadriaticum</name>
    <name type="common">Dinoflagellate</name>
    <name type="synonym">Zooxanthella microadriatica</name>
    <dbReference type="NCBI Taxonomy" id="2951"/>
    <lineage>
        <taxon>Eukaryota</taxon>
        <taxon>Sar</taxon>
        <taxon>Alveolata</taxon>
        <taxon>Dinophyceae</taxon>
        <taxon>Suessiales</taxon>
        <taxon>Symbiodiniaceae</taxon>
        <taxon>Symbiodinium</taxon>
    </lineage>
</organism>
<evidence type="ECO:0000259" key="4">
    <source>
        <dbReference type="Pfam" id="PF05028"/>
    </source>
</evidence>
<comment type="similarity">
    <text evidence="1">Belongs to the poly(ADP-ribose) glycohydrolase family.</text>
</comment>
<evidence type="ECO:0000256" key="2">
    <source>
        <dbReference type="ARBA" id="ARBA00012255"/>
    </source>
</evidence>
<dbReference type="GO" id="GO:0004649">
    <property type="term" value="F:poly(ADP-ribose) glycohydrolase activity"/>
    <property type="evidence" value="ECO:0007669"/>
    <property type="project" value="UniProtKB-EC"/>
</dbReference>
<dbReference type="GO" id="GO:1990966">
    <property type="term" value="P:ATP generation from poly-ADP-D-ribose"/>
    <property type="evidence" value="ECO:0007669"/>
    <property type="project" value="TreeGrafter"/>
</dbReference>
<gene>
    <name evidence="6" type="primary">Parg</name>
    <name evidence="6" type="ORF">AK812_SmicGene38902</name>
</gene>
<reference evidence="6 7" key="1">
    <citation type="submission" date="2016-02" db="EMBL/GenBank/DDBJ databases">
        <title>Genome analysis of coral dinoflagellate symbionts highlights evolutionary adaptations to a symbiotic lifestyle.</title>
        <authorList>
            <person name="Aranda M."/>
            <person name="Li Y."/>
            <person name="Liew Y.J."/>
            <person name="Baumgarten S."/>
            <person name="Simakov O."/>
            <person name="Wilson M."/>
            <person name="Piel J."/>
            <person name="Ashoor H."/>
            <person name="Bougouffa S."/>
            <person name="Bajic V.B."/>
            <person name="Ryu T."/>
            <person name="Ravasi T."/>
            <person name="Bayer T."/>
            <person name="Micklem G."/>
            <person name="Kim H."/>
            <person name="Bhak J."/>
            <person name="Lajeunesse T.C."/>
            <person name="Voolstra C.R."/>
        </authorList>
    </citation>
    <scope>NUCLEOTIDE SEQUENCE [LARGE SCALE GENOMIC DNA]</scope>
    <source>
        <strain evidence="6 7">CCMP2467</strain>
    </source>
</reference>
<dbReference type="InterPro" id="IPR046372">
    <property type="entry name" value="PARG_cat_C"/>
</dbReference>
<feature type="domain" description="PARG helical" evidence="5">
    <location>
        <begin position="608"/>
        <end position="690"/>
    </location>
</feature>
<dbReference type="GO" id="GO:0005975">
    <property type="term" value="P:carbohydrate metabolic process"/>
    <property type="evidence" value="ECO:0007669"/>
    <property type="project" value="InterPro"/>
</dbReference>
<dbReference type="GO" id="GO:0005634">
    <property type="term" value="C:nucleus"/>
    <property type="evidence" value="ECO:0007669"/>
    <property type="project" value="TreeGrafter"/>
</dbReference>
<dbReference type="Proteomes" id="UP000186817">
    <property type="component" value="Unassembled WGS sequence"/>
</dbReference>
<proteinExistence type="inferred from homology"/>
<dbReference type="GO" id="GO:0006282">
    <property type="term" value="P:regulation of DNA repair"/>
    <property type="evidence" value="ECO:0007669"/>
    <property type="project" value="InterPro"/>
</dbReference>
<name>A0A1Q9CCI4_SYMMI</name>
<dbReference type="Pfam" id="PF20811">
    <property type="entry name" value="PARG_cat_N"/>
    <property type="match status" value="1"/>
</dbReference>
<dbReference type="Pfam" id="PF05028">
    <property type="entry name" value="PARG_cat_C"/>
    <property type="match status" value="2"/>
</dbReference>
<dbReference type="GO" id="GO:0005737">
    <property type="term" value="C:cytoplasm"/>
    <property type="evidence" value="ECO:0007669"/>
    <property type="project" value="TreeGrafter"/>
</dbReference>